<evidence type="ECO:0000256" key="4">
    <source>
        <dbReference type="ARBA" id="ARBA00022840"/>
    </source>
</evidence>
<dbReference type="Pfam" id="PF00005">
    <property type="entry name" value="ABC_tran"/>
    <property type="match status" value="1"/>
</dbReference>
<sequence length="110" mass="11990">MDKETSKLSGGNQQKVVFSKCLFANADLLILDEPTRGIDIGAKAEIYAIVRDLVANGKTIMFFSSELPEILNSCDRIFLLYEGKIKAELQNGKDINSQDIIHIVTGGAAS</sequence>
<evidence type="ECO:0000256" key="2">
    <source>
        <dbReference type="ARBA" id="ARBA00022737"/>
    </source>
</evidence>
<dbReference type="Gene3D" id="3.40.50.300">
    <property type="entry name" value="P-loop containing nucleotide triphosphate hydrolases"/>
    <property type="match status" value="1"/>
</dbReference>
<dbReference type="EC" id="3.6.3.17" evidence="6"/>
<dbReference type="InterPro" id="IPR050107">
    <property type="entry name" value="ABC_carbohydrate_import_ATPase"/>
</dbReference>
<comment type="caution">
    <text evidence="6">The sequence shown here is derived from an EMBL/GenBank/DDBJ whole genome shotgun (WGS) entry which is preliminary data.</text>
</comment>
<dbReference type="EMBL" id="VSSQ01073242">
    <property type="protein sequence ID" value="MPN24398.1"/>
    <property type="molecule type" value="Genomic_DNA"/>
</dbReference>
<evidence type="ECO:0000313" key="6">
    <source>
        <dbReference type="EMBL" id="MPN24398.1"/>
    </source>
</evidence>
<feature type="domain" description="ABC transporter" evidence="5">
    <location>
        <begin position="2"/>
        <end position="35"/>
    </location>
</feature>
<keyword evidence="4 6" id="KW-0067">ATP-binding</keyword>
<dbReference type="PANTHER" id="PTHR43790">
    <property type="entry name" value="CARBOHYDRATE TRANSPORT ATP-BINDING PROTEIN MG119-RELATED"/>
    <property type="match status" value="1"/>
</dbReference>
<dbReference type="PANTHER" id="PTHR43790:SF9">
    <property type="entry name" value="GALACTOFURANOSE TRANSPORTER ATP-BINDING PROTEIN YTFR"/>
    <property type="match status" value="1"/>
</dbReference>
<dbReference type="AlphaFoldDB" id="A0A645GBU6"/>
<protein>
    <submittedName>
        <fullName evidence="6">Xylose import ATP-binding protein XylG</fullName>
        <ecNumber evidence="6">3.6.3.17</ecNumber>
    </submittedName>
</protein>
<dbReference type="GO" id="GO:0005524">
    <property type="term" value="F:ATP binding"/>
    <property type="evidence" value="ECO:0007669"/>
    <property type="project" value="UniProtKB-KW"/>
</dbReference>
<dbReference type="SUPFAM" id="SSF52540">
    <property type="entry name" value="P-loop containing nucleoside triphosphate hydrolases"/>
    <property type="match status" value="1"/>
</dbReference>
<dbReference type="GO" id="GO:0016887">
    <property type="term" value="F:ATP hydrolysis activity"/>
    <property type="evidence" value="ECO:0007669"/>
    <property type="project" value="InterPro"/>
</dbReference>
<keyword evidence="1" id="KW-0813">Transport</keyword>
<gene>
    <name evidence="6" type="primary">xylG_34</name>
    <name evidence="6" type="ORF">SDC9_171796</name>
</gene>
<evidence type="ECO:0000256" key="3">
    <source>
        <dbReference type="ARBA" id="ARBA00022741"/>
    </source>
</evidence>
<evidence type="ECO:0000256" key="1">
    <source>
        <dbReference type="ARBA" id="ARBA00022448"/>
    </source>
</evidence>
<dbReference type="InterPro" id="IPR027417">
    <property type="entry name" value="P-loop_NTPase"/>
</dbReference>
<reference evidence="6" key="1">
    <citation type="submission" date="2019-08" db="EMBL/GenBank/DDBJ databases">
        <authorList>
            <person name="Kucharzyk K."/>
            <person name="Murdoch R.W."/>
            <person name="Higgins S."/>
            <person name="Loffler F."/>
        </authorList>
    </citation>
    <scope>NUCLEOTIDE SEQUENCE</scope>
</reference>
<keyword evidence="6" id="KW-0378">Hydrolase</keyword>
<proteinExistence type="predicted"/>
<organism evidence="6">
    <name type="scientific">bioreactor metagenome</name>
    <dbReference type="NCBI Taxonomy" id="1076179"/>
    <lineage>
        <taxon>unclassified sequences</taxon>
        <taxon>metagenomes</taxon>
        <taxon>ecological metagenomes</taxon>
    </lineage>
</organism>
<keyword evidence="2" id="KW-0677">Repeat</keyword>
<dbReference type="InterPro" id="IPR003439">
    <property type="entry name" value="ABC_transporter-like_ATP-bd"/>
</dbReference>
<evidence type="ECO:0000259" key="5">
    <source>
        <dbReference type="Pfam" id="PF00005"/>
    </source>
</evidence>
<accession>A0A645GBU6</accession>
<name>A0A645GBU6_9ZZZZ</name>
<keyword evidence="3" id="KW-0547">Nucleotide-binding</keyword>